<protein>
    <submittedName>
        <fullName evidence="2">40S ribosomal protein S4</fullName>
    </submittedName>
</protein>
<dbReference type="EMBL" id="NCVQ01000001">
    <property type="protein sequence ID" value="PWZ55290.1"/>
    <property type="molecule type" value="Genomic_DNA"/>
</dbReference>
<dbReference type="InterPro" id="IPR041982">
    <property type="entry name" value="Ribosomal_eS4_KOW"/>
</dbReference>
<accession>A0A317Y9H8</accession>
<dbReference type="Gene3D" id="1.25.10.10">
    <property type="entry name" value="Leucine-rich Repeat Variant"/>
    <property type="match status" value="1"/>
</dbReference>
<evidence type="ECO:0000256" key="1">
    <source>
        <dbReference type="SAM" id="MobiDB-lite"/>
    </source>
</evidence>
<dbReference type="InterPro" id="IPR016024">
    <property type="entry name" value="ARM-type_fold"/>
</dbReference>
<reference evidence="2" key="1">
    <citation type="journal article" date="2018" name="Nat. Genet.">
        <title>Extensive intraspecific gene order and gene structural variations between Mo17 and other maize genomes.</title>
        <authorList>
            <person name="Sun S."/>
            <person name="Zhou Y."/>
            <person name="Chen J."/>
            <person name="Shi J."/>
            <person name="Zhao H."/>
            <person name="Zhao H."/>
            <person name="Song W."/>
            <person name="Zhang M."/>
            <person name="Cui Y."/>
            <person name="Dong X."/>
            <person name="Liu H."/>
            <person name="Ma X."/>
            <person name="Jiao Y."/>
            <person name="Wang B."/>
            <person name="Wei X."/>
            <person name="Stein J.C."/>
            <person name="Glaubitz J.C."/>
            <person name="Lu F."/>
            <person name="Yu G."/>
            <person name="Liang C."/>
            <person name="Fengler K."/>
            <person name="Li B."/>
            <person name="Rafalski A."/>
            <person name="Schnable P.S."/>
            <person name="Ware D.H."/>
            <person name="Buckler E.S."/>
            <person name="Lai J."/>
        </authorList>
    </citation>
    <scope>NUCLEOTIDE SEQUENCE [LARGE SCALE GENOMIC DNA]</scope>
    <source>
        <tissue evidence="2">Seedling</tissue>
    </source>
</reference>
<keyword evidence="2" id="KW-0687">Ribonucleoprotein</keyword>
<name>A0A317Y9H8_MAIZE</name>
<dbReference type="Proteomes" id="UP000251960">
    <property type="component" value="Chromosome 1"/>
</dbReference>
<feature type="region of interest" description="Disordered" evidence="1">
    <location>
        <begin position="1"/>
        <end position="22"/>
    </location>
</feature>
<dbReference type="InterPro" id="IPR011989">
    <property type="entry name" value="ARM-like"/>
</dbReference>
<proteinExistence type="predicted"/>
<dbReference type="GO" id="GO:0005840">
    <property type="term" value="C:ribosome"/>
    <property type="evidence" value="ECO:0007669"/>
    <property type="project" value="UniProtKB-KW"/>
</dbReference>
<dbReference type="AlphaFoldDB" id="A0A317Y9H8"/>
<evidence type="ECO:0000313" key="2">
    <source>
        <dbReference type="EMBL" id="PWZ55290.1"/>
    </source>
</evidence>
<dbReference type="FunFam" id="2.30.30.30:FF:000031">
    <property type="entry name" value="40S ribosomal protein S4-3"/>
    <property type="match status" value="1"/>
</dbReference>
<dbReference type="PANTHER" id="PTHR10997">
    <property type="entry name" value="IMPORTIN-7, 8, 11"/>
    <property type="match status" value="1"/>
</dbReference>
<gene>
    <name evidence="2" type="primary">RPS4_36</name>
    <name evidence="2" type="ORF">Zm00014a_030401</name>
</gene>
<feature type="compositionally biased region" description="Pro residues" evidence="1">
    <location>
        <begin position="9"/>
        <end position="18"/>
    </location>
</feature>
<organism evidence="2">
    <name type="scientific">Zea mays</name>
    <name type="common">Maize</name>
    <dbReference type="NCBI Taxonomy" id="4577"/>
    <lineage>
        <taxon>Eukaryota</taxon>
        <taxon>Viridiplantae</taxon>
        <taxon>Streptophyta</taxon>
        <taxon>Embryophyta</taxon>
        <taxon>Tracheophyta</taxon>
        <taxon>Spermatophyta</taxon>
        <taxon>Magnoliopsida</taxon>
        <taxon>Liliopsida</taxon>
        <taxon>Poales</taxon>
        <taxon>Poaceae</taxon>
        <taxon>PACMAD clade</taxon>
        <taxon>Panicoideae</taxon>
        <taxon>Andropogonodae</taxon>
        <taxon>Andropogoneae</taxon>
        <taxon>Tripsacinae</taxon>
        <taxon>Zea</taxon>
    </lineage>
</organism>
<dbReference type="InterPro" id="IPR014722">
    <property type="entry name" value="Rib_uL2_dom2"/>
</dbReference>
<dbReference type="ExpressionAtlas" id="A0A317Y9H8">
    <property type="expression patterns" value="baseline and differential"/>
</dbReference>
<dbReference type="PANTHER" id="PTHR10997:SF29">
    <property type="entry name" value="ARM REPEAT SUPERFAMILY PROTEIN"/>
    <property type="match status" value="1"/>
</dbReference>
<dbReference type="CDD" id="cd06087">
    <property type="entry name" value="KOW_RPS4"/>
    <property type="match status" value="1"/>
</dbReference>
<keyword evidence="2" id="KW-0689">Ribosomal protein</keyword>
<comment type="caution">
    <text evidence="2">The sequence shown here is derived from an EMBL/GenBank/DDBJ whole genome shotgun (WGS) entry which is preliminary data.</text>
</comment>
<dbReference type="SUPFAM" id="SSF48371">
    <property type="entry name" value="ARM repeat"/>
    <property type="match status" value="1"/>
</dbReference>
<sequence length="429" mass="47771">MLDVSSPSHPAPPSPWFPPSSDQVRSYMPSRVKQILPSFCKDMFRILDSLNFNSLIEDGSTMKLKIAKRCLIIFCALVTRHRKHTDNQMPHIVSCAIKISKNIHLSKLDSLPNRIVSLAFDVISRVLETGQDDISGWTEDLFTARKSAINLLGVIALSKGPPVASAASKRKKGDKNKGKSEMSSIGELLVIPFLSKFSYTFSCYFGVLMAYGGLQDFLSEKKDLTITLIRNRILPLYSLDPCSPYLISTANWVIGQLAICLPEDMSSSIYQSLMKSLTMEYVEDITCYPVCASASVAIAELIENSYVPPNWLILLQVVLKRISTGDENESALLFKLLGTIVEGGQEKVLSHIPEIVSNIASTVMELRLPVPDPWPQVVVHLSSVWSIFWYFVMMTGGRNTGCVGVIKNREKHKGSFETIHVLLRAFCYV</sequence>
<dbReference type="Gene3D" id="2.30.30.30">
    <property type="match status" value="1"/>
</dbReference>